<evidence type="ECO:0000256" key="8">
    <source>
        <dbReference type="ARBA" id="ARBA00022982"/>
    </source>
</evidence>
<evidence type="ECO:0000256" key="11">
    <source>
        <dbReference type="ARBA" id="ARBA00058991"/>
    </source>
</evidence>
<dbReference type="RefSeq" id="WP_002654999.1">
    <property type="nucleotide sequence ID" value="NZ_CH672377.1"/>
</dbReference>
<comment type="function">
    <text evidence="11">Involved in methylamine metabolism. Essential for the maturation of the beta subunit of MADH, presumably via a step in the biosynthesis of tryptophan tryptophylquinone (TTQ), the cofactor of MADH.</text>
</comment>
<dbReference type="GO" id="GO:0004130">
    <property type="term" value="F:cytochrome-c peroxidase activity"/>
    <property type="evidence" value="ECO:0007669"/>
    <property type="project" value="TreeGrafter"/>
</dbReference>
<dbReference type="InterPro" id="IPR009056">
    <property type="entry name" value="Cyt_c-like_dom"/>
</dbReference>
<comment type="subcellular location">
    <subcellularLocation>
        <location evidence="1">Periplasm</location>
    </subcellularLocation>
</comment>
<dbReference type="PANTHER" id="PTHR30600">
    <property type="entry name" value="CYTOCHROME C PEROXIDASE-RELATED"/>
    <property type="match status" value="1"/>
</dbReference>
<feature type="chain" id="PRO_5002664198" description="Methylamine utilization protein MauG" evidence="14">
    <location>
        <begin position="33"/>
        <end position="826"/>
    </location>
</feature>
<dbReference type="InterPro" id="IPR036909">
    <property type="entry name" value="Cyt_c-like_dom_sf"/>
</dbReference>
<comment type="pathway">
    <text evidence="2">One-carbon metabolism; methylamine degradation.</text>
</comment>
<keyword evidence="5 13" id="KW-0479">Metal-binding</keyword>
<keyword evidence="9" id="KW-0560">Oxidoreductase</keyword>
<keyword evidence="6 14" id="KW-0732">Signal</keyword>
<evidence type="ECO:0000256" key="3">
    <source>
        <dbReference type="ARBA" id="ARBA00022448"/>
    </source>
</evidence>
<dbReference type="Proteomes" id="UP000004358">
    <property type="component" value="Unassembled WGS sequence"/>
</dbReference>
<sequence>MPRFDVMMVKSFGKLFAISAFFWAAASSDAAAGELNPTIHPVGHFLEGLPTSGQSQAVYHHDASHPLNRLHRLLFIDQLVPEEIQSQLPAEMESAGVAQRDFYQGKWYFGKRNGEDHDLKFFGGDVRVSPVRKFSAEERKELRKLLTDLSSPEQRTKQLTSPLQQLLVQWDVMSVWWQLEKLKYDDPELLTEMAIAIRSLALTRDAIEQLSSGFDQLRSQFPDSNNSTTSRPFLPADFDPTTGSTESAWAEIGRKSSALFQADRSLHASRVFLNFGGQSATKRLLSTIQKDDVSFELPSKLQTALVQSLVVVDEELNPVATPVIDEIRIRISVPPFELSGENTSSSRDGSSHWIYYRTRAGSVLNPEQVFRFVPDSAQSLFLEYGSMKHATYGAQCALCHRLTNAGGQTPFGIRSLSKHANAHLATVDERMQLAESEMTKVVERLKSRLNSTTTVKISARRKPRPERSEQEFAELADKLRAVYSQPPESWPAPTVDNGVQWREIGSLPDVQHPEDNPHSDAKEQLGKALFFDPRLSGSGQIACASCHDPDLAWGDGRTTSFGHARKMLARNAPSIRYVAFQETFFWDGRTKKLEDQAIAVFLNPDEMHSTSEHVVEAVAGCDPYREMMCEAFGDEKITLERIAQAIACFERTIIHGRTRFDAFLQGKTNALSDSAIRGMDLFRRDARCMNCHHGPLLSDGKFHEVGLSYYGRKYQDLGRYANTGEAVDVGKFRTPTLRDVTATTPLMHNGLFELPGVLNMYNAGMPTIKRKEEQVDDKLFPTKSPLLKPLGLNRQDLADLAAFLSSLEEAKLRVRPPELPGLHPSP</sequence>
<evidence type="ECO:0000256" key="4">
    <source>
        <dbReference type="ARBA" id="ARBA00022617"/>
    </source>
</evidence>
<dbReference type="FunFam" id="1.10.760.10:FF:000019">
    <property type="entry name" value="Di-heme cytochrome C peroxidase"/>
    <property type="match status" value="1"/>
</dbReference>
<keyword evidence="16" id="KW-0575">Peroxidase</keyword>
<keyword evidence="10 13" id="KW-0408">Iron</keyword>
<evidence type="ECO:0000256" key="13">
    <source>
        <dbReference type="PROSITE-ProRule" id="PRU00433"/>
    </source>
</evidence>
<evidence type="ECO:0000256" key="9">
    <source>
        <dbReference type="ARBA" id="ARBA00023002"/>
    </source>
</evidence>
<dbReference type="GO" id="GO:0009055">
    <property type="term" value="F:electron transfer activity"/>
    <property type="evidence" value="ECO:0007669"/>
    <property type="project" value="InterPro"/>
</dbReference>
<evidence type="ECO:0000256" key="5">
    <source>
        <dbReference type="ARBA" id="ARBA00022723"/>
    </source>
</evidence>
<evidence type="ECO:0000256" key="10">
    <source>
        <dbReference type="ARBA" id="ARBA00023004"/>
    </source>
</evidence>
<dbReference type="STRING" id="314230.DSM3645_07016"/>
<evidence type="ECO:0000256" key="2">
    <source>
        <dbReference type="ARBA" id="ARBA00004856"/>
    </source>
</evidence>
<evidence type="ECO:0000256" key="14">
    <source>
        <dbReference type="SAM" id="SignalP"/>
    </source>
</evidence>
<dbReference type="PANTHER" id="PTHR30600:SF10">
    <property type="entry name" value="BLL6722 PROTEIN"/>
    <property type="match status" value="1"/>
</dbReference>
<keyword evidence="3" id="KW-0813">Transport</keyword>
<feature type="signal peptide" evidence="14">
    <location>
        <begin position="1"/>
        <end position="32"/>
    </location>
</feature>
<evidence type="ECO:0000256" key="6">
    <source>
        <dbReference type="ARBA" id="ARBA00022729"/>
    </source>
</evidence>
<evidence type="ECO:0000256" key="1">
    <source>
        <dbReference type="ARBA" id="ARBA00004418"/>
    </source>
</evidence>
<proteinExistence type="predicted"/>
<keyword evidence="4 13" id="KW-0349">Heme</keyword>
<dbReference type="EMBL" id="AANZ01000021">
    <property type="protein sequence ID" value="EAQ78422.1"/>
    <property type="molecule type" value="Genomic_DNA"/>
</dbReference>
<name>A3ZYH2_9BACT</name>
<evidence type="ECO:0000313" key="17">
    <source>
        <dbReference type="Proteomes" id="UP000004358"/>
    </source>
</evidence>
<dbReference type="Pfam" id="PF03150">
    <property type="entry name" value="CCP_MauG"/>
    <property type="match status" value="1"/>
</dbReference>
<reference evidence="16 17" key="1">
    <citation type="submission" date="2006-02" db="EMBL/GenBank/DDBJ databases">
        <authorList>
            <person name="Amann R."/>
            <person name="Ferriera S."/>
            <person name="Johnson J."/>
            <person name="Kravitz S."/>
            <person name="Halpern A."/>
            <person name="Remington K."/>
            <person name="Beeson K."/>
            <person name="Tran B."/>
            <person name="Rogers Y.-H."/>
            <person name="Friedman R."/>
            <person name="Venter J.C."/>
        </authorList>
    </citation>
    <scope>NUCLEOTIDE SEQUENCE [LARGE SCALE GENOMIC DNA]</scope>
    <source>
        <strain evidence="16 17">DSM 3645</strain>
    </source>
</reference>
<dbReference type="GO" id="GO:0020037">
    <property type="term" value="F:heme binding"/>
    <property type="evidence" value="ECO:0007669"/>
    <property type="project" value="InterPro"/>
</dbReference>
<accession>A3ZYH2</accession>
<evidence type="ECO:0000313" key="16">
    <source>
        <dbReference type="EMBL" id="EAQ78422.1"/>
    </source>
</evidence>
<comment type="caution">
    <text evidence="16">The sequence shown here is derived from an EMBL/GenBank/DDBJ whole genome shotgun (WGS) entry which is preliminary data.</text>
</comment>
<dbReference type="Gene3D" id="1.10.760.10">
    <property type="entry name" value="Cytochrome c-like domain"/>
    <property type="match status" value="2"/>
</dbReference>
<dbReference type="GO" id="GO:0046872">
    <property type="term" value="F:metal ion binding"/>
    <property type="evidence" value="ECO:0007669"/>
    <property type="project" value="UniProtKB-KW"/>
</dbReference>
<evidence type="ECO:0000256" key="7">
    <source>
        <dbReference type="ARBA" id="ARBA00022764"/>
    </source>
</evidence>
<keyword evidence="8" id="KW-0249">Electron transport</keyword>
<gene>
    <name evidence="16" type="ORF">DSM3645_07016</name>
</gene>
<evidence type="ECO:0000259" key="15">
    <source>
        <dbReference type="PROSITE" id="PS51007"/>
    </source>
</evidence>
<protein>
    <recommendedName>
        <fullName evidence="12">Methylamine utilization protein MauG</fullName>
    </recommendedName>
</protein>
<feature type="domain" description="Cytochrome c" evidence="15">
    <location>
        <begin position="673"/>
        <end position="808"/>
    </location>
</feature>
<dbReference type="GO" id="GO:0042597">
    <property type="term" value="C:periplasmic space"/>
    <property type="evidence" value="ECO:0007669"/>
    <property type="project" value="UniProtKB-SubCell"/>
</dbReference>
<dbReference type="InterPro" id="IPR004852">
    <property type="entry name" value="Di-haem_cyt_c_peroxidsae"/>
</dbReference>
<dbReference type="InterPro" id="IPR051395">
    <property type="entry name" value="Cytochrome_c_Peroxidase/MauG"/>
</dbReference>
<organism evidence="16 17">
    <name type="scientific">Blastopirellula marina DSM 3645</name>
    <dbReference type="NCBI Taxonomy" id="314230"/>
    <lineage>
        <taxon>Bacteria</taxon>
        <taxon>Pseudomonadati</taxon>
        <taxon>Planctomycetota</taxon>
        <taxon>Planctomycetia</taxon>
        <taxon>Pirellulales</taxon>
        <taxon>Pirellulaceae</taxon>
        <taxon>Blastopirellula</taxon>
    </lineage>
</organism>
<keyword evidence="7" id="KW-0574">Periplasm</keyword>
<dbReference type="SUPFAM" id="SSF46626">
    <property type="entry name" value="Cytochrome c"/>
    <property type="match status" value="2"/>
</dbReference>
<dbReference type="PROSITE" id="PS51007">
    <property type="entry name" value="CYTC"/>
    <property type="match status" value="1"/>
</dbReference>
<evidence type="ECO:0000256" key="12">
    <source>
        <dbReference type="ARBA" id="ARBA00073576"/>
    </source>
</evidence>
<dbReference type="eggNOG" id="COG1858">
    <property type="taxonomic scope" value="Bacteria"/>
</dbReference>
<dbReference type="HOGENOM" id="CLU_342791_0_0_0"/>
<dbReference type="AlphaFoldDB" id="A3ZYH2"/>